<dbReference type="Gene3D" id="2.30.30.1040">
    <property type="match status" value="1"/>
</dbReference>
<dbReference type="PROSITE" id="PS50082">
    <property type="entry name" value="WD_REPEATS_2"/>
    <property type="match status" value="6"/>
</dbReference>
<dbReference type="InterPro" id="IPR024977">
    <property type="entry name" value="Apc4-like_WD40_dom"/>
</dbReference>
<evidence type="ECO:0000259" key="9">
    <source>
        <dbReference type="Pfam" id="PF25437"/>
    </source>
</evidence>
<evidence type="ECO:0000256" key="5">
    <source>
        <dbReference type="SAM" id="MobiDB-lite"/>
    </source>
</evidence>
<feature type="region of interest" description="Disordered" evidence="5">
    <location>
        <begin position="914"/>
        <end position="1034"/>
    </location>
</feature>
<feature type="compositionally biased region" description="Polar residues" evidence="5">
    <location>
        <begin position="1427"/>
        <end position="1436"/>
    </location>
</feature>
<evidence type="ECO:0000313" key="11">
    <source>
        <dbReference type="Proteomes" id="UP001157974"/>
    </source>
</evidence>
<dbReference type="Gene3D" id="1.20.920.10">
    <property type="entry name" value="Bromodomain-like"/>
    <property type="match status" value="1"/>
</dbReference>
<dbReference type="Gene3D" id="2.130.10.10">
    <property type="entry name" value="YVTN repeat-like/Quinoprotein amine dehydrogenase"/>
    <property type="match status" value="3"/>
</dbReference>
<dbReference type="Pfam" id="PF12894">
    <property type="entry name" value="ANAPC4_WD40"/>
    <property type="match status" value="1"/>
</dbReference>
<keyword evidence="11" id="KW-1185">Reference proteome</keyword>
<keyword evidence="1 4" id="KW-0853">WD repeat</keyword>
<feature type="domain" description="Anaphase-promoting complex subunit 4-like WD40" evidence="7">
    <location>
        <begin position="476"/>
        <end position="525"/>
    </location>
</feature>
<feature type="domain" description="BRWD/PHIP N-terminal" evidence="9">
    <location>
        <begin position="8"/>
        <end position="86"/>
    </location>
</feature>
<feature type="domain" description="BRWD/PHIP ancillary-like" evidence="8">
    <location>
        <begin position="1088"/>
        <end position="1280"/>
    </location>
</feature>
<dbReference type="Pfam" id="PF00400">
    <property type="entry name" value="WD40"/>
    <property type="match status" value="4"/>
</dbReference>
<evidence type="ECO:0000256" key="1">
    <source>
        <dbReference type="ARBA" id="ARBA00022574"/>
    </source>
</evidence>
<evidence type="ECO:0000259" key="6">
    <source>
        <dbReference type="Pfam" id="PF00439"/>
    </source>
</evidence>
<feature type="repeat" description="WD" evidence="4">
    <location>
        <begin position="385"/>
        <end position="417"/>
    </location>
</feature>
<dbReference type="PROSITE" id="PS00678">
    <property type="entry name" value="WD_REPEATS_1"/>
    <property type="match status" value="3"/>
</dbReference>
<evidence type="ECO:0000259" key="7">
    <source>
        <dbReference type="Pfam" id="PF12894"/>
    </source>
</evidence>
<accession>A0AAV8V4W0</accession>
<dbReference type="SUPFAM" id="SSF47370">
    <property type="entry name" value="Bromodomain"/>
    <property type="match status" value="1"/>
</dbReference>
<dbReference type="EMBL" id="JAMWBK010000001">
    <property type="protein sequence ID" value="KAJ8908366.1"/>
    <property type="molecule type" value="Genomic_DNA"/>
</dbReference>
<keyword evidence="2" id="KW-0677">Repeat</keyword>
<keyword evidence="3" id="KW-0103">Bromodomain</keyword>
<feature type="compositionally biased region" description="Basic and acidic residues" evidence="5">
    <location>
        <begin position="802"/>
        <end position="815"/>
    </location>
</feature>
<evidence type="ECO:0000313" key="10">
    <source>
        <dbReference type="EMBL" id="KAJ8908366.1"/>
    </source>
</evidence>
<sequence>MSGLGGSSDSGVDTRELNFLILHSLLNGPCEKSARELMREMQEKKLLPSQYDWNGDTSYPSYSQLSRKFSRLPPDYLRSLLNEVLTQDQLRSNSLLNIGNAPNSEELRRRKLIERRKRPRSCLQLLRQRAERGKRMPISMWSPEDLYKNFRKLKTLRGHSAPVYSVSFDRESRFIVTGSDDHLLKVWSADTAYLRHSLRGHEKDITALAFHPENTMIVSASNDGTLRAWDLRSGAEIAVLKGHRKAVLCVAFSPCPDRPYVLSGAGDGTCRLWNSDDFSIGSVTIEFPPKRFKRSRGRHHPPDDFAHAESHATPGFESNTLGSHVQGANSTVSGSQLISIEILSVNFNPGGTRFVVGGTDCTAYVCQVLPRSPPRKPEVKHLATLRGHSGFPYKVSFSHLGDKICTGSSDGTARVWSRARCPDGPSSRTPRSKKVTSTWASIVLNVRVATTLSNNSVPEPPAGTSSTVGRIRRHFGNPEVTAVVWTIDDKRLVTSCSDNLIRVWDANNGQLIHSLDFHKNQVFVLDSHPLDKRILLSGSYDGKCVLWDIEKGTTLHVFDPPDDSSEDVVGKRMVVDGRWAPNGLIFAISDDKGCMSMYSIGDGEQTKQAPEQQFFMKDYAGLAHDQRGNTLDEQLRVPPHRIPQGPLCDAYMIPHPPSQQPIRFVKPGSYNFSSSPRSASTMRAELIARAEAFRRREVEEEKRLAREAYFYGRERTPAEALLRARREREELESGSYSAPRSTLSRPEDGDLSMAALDTFENPEDSHSEPENDAEWSLRDINRSNAAGAMTSENQQVVSEGDTALRSERREGEDSQTRSLAAQDSVTANEMETPSPLVQSNPHGAVELRSRRFRQYVHDGTALRNAEMDSASAFRRSKSLEDARTEVQDSFAMEGTRVEQMSSIAFLREDQRSVAATESIGQSHEQGSIAASESVGKSEAAEARRGHIVQGSGVVYDQHSRRTFSSRSGSESPTSAKLEDGRGSGIPRKRQRRTQEGANSPSGTRMVERNEPKNVGTITKRNRRRSERANRSNAGVGRVSLGLEIGSGKLKPTQYIERKRDVVPERFLLETIPLSASEWLLCTDANEGEYVPQVGDRVVYFPQGHQSLVEAEIENGIWNPDAANTSIPKSRDGEPSVFEVIRIEYKITQCIFTVDREKKQSLWDDVRNVARLFLKRVDAGKEDSELYLLNYYPVDSVPEYVVLESRVSSSKSKTWKIGEKFRMLFMDEKRTGVFYTGRIVNLSPDMESRPWNSIEVQWESENDPDRGARMFVSPWELEPIDGGEQPSPVSENGRRVRHLSNRIVSAVTHQLEANEAFRVLASPLIVPVQELAKKVGYTNLIPCPLTLSTWLGRLKNHFYRQESAIVEDLNLLRANTVAYSPYDGESAARMTETSKWLVQAVNKCRAEGRQQKRTLDTKSTEGAGGYNACTSANNEGQIQALPHGSPSVNHETDSTMPPPTDVRATLHHENSVISGAAAESTISYGGTKTVGGATESVKRRLQMKLISMFAFENKEPHPDLASREEVPPEAVSD</sequence>
<dbReference type="Pfam" id="PF00439">
    <property type="entry name" value="Bromodomain"/>
    <property type="match status" value="1"/>
</dbReference>
<comment type="caution">
    <text evidence="10">The sequence shown here is derived from an EMBL/GenBank/DDBJ whole genome shotgun (WGS) entry which is preliminary data.</text>
</comment>
<feature type="repeat" description="WD" evidence="4">
    <location>
        <begin position="198"/>
        <end position="239"/>
    </location>
</feature>
<dbReference type="GO" id="GO:0003677">
    <property type="term" value="F:DNA binding"/>
    <property type="evidence" value="ECO:0007669"/>
    <property type="project" value="InterPro"/>
</dbReference>
<feature type="region of interest" description="Disordered" evidence="5">
    <location>
        <begin position="292"/>
        <end position="324"/>
    </location>
</feature>
<feature type="compositionally biased region" description="Basic and acidic residues" evidence="5">
    <location>
        <begin position="300"/>
        <end position="310"/>
    </location>
</feature>
<dbReference type="Pfam" id="PF25437">
    <property type="entry name" value="BRWD1_N"/>
    <property type="match status" value="1"/>
</dbReference>
<evidence type="ECO:0000256" key="2">
    <source>
        <dbReference type="ARBA" id="ARBA00022737"/>
    </source>
</evidence>
<dbReference type="InterPro" id="IPR052060">
    <property type="entry name" value="Bromo_WD_repeat"/>
</dbReference>
<dbReference type="PRINTS" id="PR00320">
    <property type="entry name" value="GPROTEINBRPT"/>
</dbReference>
<feature type="repeat" description="WD" evidence="4">
    <location>
        <begin position="240"/>
        <end position="274"/>
    </location>
</feature>
<dbReference type="PROSITE" id="PS50294">
    <property type="entry name" value="WD_REPEATS_REGION"/>
    <property type="match status" value="4"/>
</dbReference>
<dbReference type="GO" id="GO:0008360">
    <property type="term" value="P:regulation of cell shape"/>
    <property type="evidence" value="ECO:0007669"/>
    <property type="project" value="TreeGrafter"/>
</dbReference>
<gene>
    <name evidence="10" type="ORF">NDN08_005075</name>
</gene>
<dbReference type="InterPro" id="IPR057452">
    <property type="entry name" value="BRWD/PHIP_N"/>
</dbReference>
<reference evidence="10 11" key="1">
    <citation type="journal article" date="2023" name="Nat. Commun.">
        <title>Origin of minicircular mitochondrial genomes in red algae.</title>
        <authorList>
            <person name="Lee Y."/>
            <person name="Cho C.H."/>
            <person name="Lee Y.M."/>
            <person name="Park S.I."/>
            <person name="Yang J.H."/>
            <person name="West J.A."/>
            <person name="Bhattacharya D."/>
            <person name="Yoon H.S."/>
        </authorList>
    </citation>
    <scope>NUCLEOTIDE SEQUENCE [LARGE SCALE GENOMIC DNA]</scope>
    <source>
        <strain evidence="10 11">CCMP1338</strain>
        <tissue evidence="10">Whole cell</tissue>
    </source>
</reference>
<feature type="compositionally biased region" description="Basic and acidic residues" evidence="5">
    <location>
        <begin position="1407"/>
        <end position="1418"/>
    </location>
</feature>
<feature type="compositionally biased region" description="Polar residues" evidence="5">
    <location>
        <begin position="962"/>
        <end position="974"/>
    </location>
</feature>
<feature type="repeat" description="WD" evidence="4">
    <location>
        <begin position="156"/>
        <end position="197"/>
    </location>
</feature>
<proteinExistence type="predicted"/>
<feature type="region of interest" description="Disordered" evidence="5">
    <location>
        <begin position="1407"/>
        <end position="1456"/>
    </location>
</feature>
<dbReference type="PANTHER" id="PTHR16266:SF17">
    <property type="entry name" value="BRWD3"/>
    <property type="match status" value="1"/>
</dbReference>
<feature type="compositionally biased region" description="Basic and acidic residues" evidence="5">
    <location>
        <begin position="1512"/>
        <end position="1525"/>
    </location>
</feature>
<feature type="region of interest" description="Disordered" evidence="5">
    <location>
        <begin position="786"/>
        <end position="841"/>
    </location>
</feature>
<dbReference type="GO" id="GO:0005634">
    <property type="term" value="C:nucleus"/>
    <property type="evidence" value="ECO:0007669"/>
    <property type="project" value="InterPro"/>
</dbReference>
<dbReference type="SUPFAM" id="SSF50978">
    <property type="entry name" value="WD40 repeat-like"/>
    <property type="match status" value="2"/>
</dbReference>
<dbReference type="InterPro" id="IPR057451">
    <property type="entry name" value="BRWD/PHIP_AD"/>
</dbReference>
<dbReference type="GO" id="GO:0007010">
    <property type="term" value="P:cytoskeleton organization"/>
    <property type="evidence" value="ECO:0007669"/>
    <property type="project" value="TreeGrafter"/>
</dbReference>
<feature type="repeat" description="WD" evidence="4">
    <location>
        <begin position="480"/>
        <end position="514"/>
    </location>
</feature>
<feature type="region of interest" description="Disordered" evidence="5">
    <location>
        <begin position="1512"/>
        <end position="1532"/>
    </location>
</feature>
<dbReference type="InterPro" id="IPR020472">
    <property type="entry name" value="WD40_PAC1"/>
</dbReference>
<dbReference type="PANTHER" id="PTHR16266">
    <property type="entry name" value="WD REPEAT DOMAIN 9"/>
    <property type="match status" value="1"/>
</dbReference>
<dbReference type="Proteomes" id="UP001157974">
    <property type="component" value="Unassembled WGS sequence"/>
</dbReference>
<feature type="repeat" description="WD" evidence="4">
    <location>
        <begin position="515"/>
        <end position="557"/>
    </location>
</feature>
<dbReference type="CDD" id="cd00200">
    <property type="entry name" value="WD40"/>
    <property type="match status" value="1"/>
</dbReference>
<feature type="compositionally biased region" description="Polar residues" evidence="5">
    <location>
        <begin position="734"/>
        <end position="744"/>
    </location>
</feature>
<dbReference type="InterPro" id="IPR015943">
    <property type="entry name" value="WD40/YVTN_repeat-like_dom_sf"/>
</dbReference>
<protein>
    <submittedName>
        <fullName evidence="10">Uncharacterized protein</fullName>
    </submittedName>
</protein>
<feature type="compositionally biased region" description="Polar residues" evidence="5">
    <location>
        <begin position="914"/>
        <end position="930"/>
    </location>
</feature>
<evidence type="ECO:0000256" key="3">
    <source>
        <dbReference type="ARBA" id="ARBA00023117"/>
    </source>
</evidence>
<dbReference type="InterPro" id="IPR036427">
    <property type="entry name" value="Bromodomain-like_sf"/>
</dbReference>
<evidence type="ECO:0000259" key="8">
    <source>
        <dbReference type="Pfam" id="PF25313"/>
    </source>
</evidence>
<dbReference type="InterPro" id="IPR001487">
    <property type="entry name" value="Bromodomain"/>
</dbReference>
<dbReference type="InterPro" id="IPR001680">
    <property type="entry name" value="WD40_rpt"/>
</dbReference>
<feature type="region of interest" description="Disordered" evidence="5">
    <location>
        <begin position="726"/>
        <end position="749"/>
    </location>
</feature>
<dbReference type="GO" id="GO:0009725">
    <property type="term" value="P:response to hormone"/>
    <property type="evidence" value="ECO:0007669"/>
    <property type="project" value="InterPro"/>
</dbReference>
<dbReference type="Pfam" id="PF25313">
    <property type="entry name" value="BRWD_AD"/>
    <property type="match status" value="1"/>
</dbReference>
<dbReference type="SMART" id="SM00320">
    <property type="entry name" value="WD40"/>
    <property type="match status" value="8"/>
</dbReference>
<feature type="compositionally biased region" description="Polar residues" evidence="5">
    <location>
        <begin position="816"/>
        <end position="841"/>
    </location>
</feature>
<evidence type="ECO:0000256" key="4">
    <source>
        <dbReference type="PROSITE-ProRule" id="PRU00221"/>
    </source>
</evidence>
<dbReference type="InterPro" id="IPR036322">
    <property type="entry name" value="WD40_repeat_dom_sf"/>
</dbReference>
<dbReference type="InterPro" id="IPR019775">
    <property type="entry name" value="WD40_repeat_CS"/>
</dbReference>
<name>A0AAV8V4W0_9RHOD</name>
<dbReference type="GO" id="GO:0006357">
    <property type="term" value="P:regulation of transcription by RNA polymerase II"/>
    <property type="evidence" value="ECO:0007669"/>
    <property type="project" value="TreeGrafter"/>
</dbReference>
<feature type="domain" description="Bromo" evidence="6">
    <location>
        <begin position="1322"/>
        <end position="1387"/>
    </location>
</feature>
<organism evidence="10 11">
    <name type="scientific">Rhodosorus marinus</name>
    <dbReference type="NCBI Taxonomy" id="101924"/>
    <lineage>
        <taxon>Eukaryota</taxon>
        <taxon>Rhodophyta</taxon>
        <taxon>Stylonematophyceae</taxon>
        <taxon>Stylonematales</taxon>
        <taxon>Stylonemataceae</taxon>
        <taxon>Rhodosorus</taxon>
    </lineage>
</organism>